<dbReference type="EMBL" id="BAAATR010000015">
    <property type="protein sequence ID" value="GAA2250998.1"/>
    <property type="molecule type" value="Genomic_DNA"/>
</dbReference>
<feature type="region of interest" description="Disordered" evidence="1">
    <location>
        <begin position="253"/>
        <end position="290"/>
    </location>
</feature>
<evidence type="ECO:0000313" key="4">
    <source>
        <dbReference type="Proteomes" id="UP001500305"/>
    </source>
</evidence>
<accession>A0ABP5R826</accession>
<keyword evidence="2" id="KW-0812">Transmembrane</keyword>
<organism evidence="3 4">
    <name type="scientific">Kitasatospora cystarginea</name>
    <dbReference type="NCBI Taxonomy" id="58350"/>
    <lineage>
        <taxon>Bacteria</taxon>
        <taxon>Bacillati</taxon>
        <taxon>Actinomycetota</taxon>
        <taxon>Actinomycetes</taxon>
        <taxon>Kitasatosporales</taxon>
        <taxon>Streptomycetaceae</taxon>
        <taxon>Kitasatospora</taxon>
    </lineage>
</organism>
<feature type="transmembrane region" description="Helical" evidence="2">
    <location>
        <begin position="88"/>
        <end position="106"/>
    </location>
</feature>
<evidence type="ECO:0000256" key="1">
    <source>
        <dbReference type="SAM" id="MobiDB-lite"/>
    </source>
</evidence>
<proteinExistence type="predicted"/>
<keyword evidence="2" id="KW-0472">Membrane</keyword>
<evidence type="ECO:0008006" key="5">
    <source>
        <dbReference type="Google" id="ProtNLM"/>
    </source>
</evidence>
<feature type="transmembrane region" description="Helical" evidence="2">
    <location>
        <begin position="186"/>
        <end position="206"/>
    </location>
</feature>
<feature type="transmembrane region" description="Helical" evidence="2">
    <location>
        <begin position="118"/>
        <end position="139"/>
    </location>
</feature>
<feature type="compositionally biased region" description="Basic and acidic residues" evidence="1">
    <location>
        <begin position="268"/>
        <end position="290"/>
    </location>
</feature>
<keyword evidence="4" id="KW-1185">Reference proteome</keyword>
<reference evidence="4" key="1">
    <citation type="journal article" date="2019" name="Int. J. Syst. Evol. Microbiol.">
        <title>The Global Catalogue of Microorganisms (GCM) 10K type strain sequencing project: providing services to taxonomists for standard genome sequencing and annotation.</title>
        <authorList>
            <consortium name="The Broad Institute Genomics Platform"/>
            <consortium name="The Broad Institute Genome Sequencing Center for Infectious Disease"/>
            <person name="Wu L."/>
            <person name="Ma J."/>
        </authorList>
    </citation>
    <scope>NUCLEOTIDE SEQUENCE [LARGE SCALE GENOMIC DNA]</scope>
    <source>
        <strain evidence="4">JCM 7356</strain>
    </source>
</reference>
<dbReference type="Proteomes" id="UP001500305">
    <property type="component" value="Unassembled WGS sequence"/>
</dbReference>
<gene>
    <name evidence="3" type="ORF">GCM10010430_37410</name>
</gene>
<evidence type="ECO:0000256" key="2">
    <source>
        <dbReference type="SAM" id="Phobius"/>
    </source>
</evidence>
<sequence>MRLDQAALGMGDRLANVAAYLACGLAITGTVLKARLDRHRRKDPAMRFASAFGLSIGTAMAVTAPATATAVRHLGPLPDLLTLIGDQLKLVAAGSLAMMAHSLNAPGRARTGLRRQSVLLGVTVVLEIVAYLSAGATRVGDEVTVQGTGRLILVGYIVLFTAYGIWCLGVFSLLIGRRAWDVPPGLLRLGSLLMSVASAVGLAWLADNGRDMAHVLTTGGEDAAESPFSALAALVCVTVGFTGAMVSSWVAARPGAAPSPPATQNDHGPSDHGPSDHRPSDHRPSDRTGR</sequence>
<dbReference type="RefSeq" id="WP_344637554.1">
    <property type="nucleotide sequence ID" value="NZ_BAAATR010000015.1"/>
</dbReference>
<protein>
    <recommendedName>
        <fullName evidence="5">Integral membrane protein</fullName>
    </recommendedName>
</protein>
<comment type="caution">
    <text evidence="3">The sequence shown here is derived from an EMBL/GenBank/DDBJ whole genome shotgun (WGS) entry which is preliminary data.</text>
</comment>
<feature type="transmembrane region" description="Helical" evidence="2">
    <location>
        <begin position="17"/>
        <end position="36"/>
    </location>
</feature>
<name>A0ABP5R826_9ACTN</name>
<feature type="transmembrane region" description="Helical" evidence="2">
    <location>
        <begin position="151"/>
        <end position="174"/>
    </location>
</feature>
<evidence type="ECO:0000313" key="3">
    <source>
        <dbReference type="EMBL" id="GAA2250998.1"/>
    </source>
</evidence>
<keyword evidence="2" id="KW-1133">Transmembrane helix</keyword>
<feature type="transmembrane region" description="Helical" evidence="2">
    <location>
        <begin position="48"/>
        <end position="68"/>
    </location>
</feature>
<feature type="transmembrane region" description="Helical" evidence="2">
    <location>
        <begin position="226"/>
        <end position="252"/>
    </location>
</feature>